<gene>
    <name evidence="2" type="ORF">C0039_07655</name>
</gene>
<sequence length="350" mass="39351">MSTASIVSSPANKTRPTFSNCSRAWRRWPGMNYPGNLTAPCRIALALLCTMLAVAPATASHALYDAEGRRLDVEIAPQFSPQSREEVISWTEKLAGSLTLVYGHWPRERWIIEVEATSGSADDPIPWAQIKRGGVDTVKFYVVDNTSAKDLLSEWTGYHEIAHLLLPYRGWGDTWFSEGLATYYQNLLQARAGLISEQEMWQRLYAGFMRGREDSRFDGKSLIEVNRQMRSSGGYMRVYWSGAWYFLAVDIRLRARSNGAFGLDNVLLRLNDCCARDALSVAEMIKVMDSGDQQPVFAELYQSMRNSTRLPDFEPLLAELGITIANGKVVLQSTGKAAQRRRQFLQSTAL</sequence>
<dbReference type="OrthoDB" id="1467486at2"/>
<organism evidence="2 3">
    <name type="scientific">Pseudohalioglobus lutimaris</name>
    <dbReference type="NCBI Taxonomy" id="1737061"/>
    <lineage>
        <taxon>Bacteria</taxon>
        <taxon>Pseudomonadati</taxon>
        <taxon>Pseudomonadota</taxon>
        <taxon>Gammaproteobacteria</taxon>
        <taxon>Cellvibrionales</taxon>
        <taxon>Halieaceae</taxon>
        <taxon>Pseudohalioglobus</taxon>
    </lineage>
</organism>
<evidence type="ECO:0000313" key="2">
    <source>
        <dbReference type="EMBL" id="PLW69397.1"/>
    </source>
</evidence>
<accession>A0A2N5X4H6</accession>
<reference evidence="2 3" key="1">
    <citation type="submission" date="2018-01" db="EMBL/GenBank/DDBJ databases">
        <title>The draft genome sequence of Halioglobus lutimaris HF004.</title>
        <authorList>
            <person name="Du Z.-J."/>
            <person name="Shi M.-J."/>
        </authorList>
    </citation>
    <scope>NUCLEOTIDE SEQUENCE [LARGE SCALE GENOMIC DNA]</scope>
    <source>
        <strain evidence="2 3">HF004</strain>
    </source>
</reference>
<evidence type="ECO:0000259" key="1">
    <source>
        <dbReference type="Pfam" id="PF05299"/>
    </source>
</evidence>
<name>A0A2N5X4H6_9GAMM</name>
<dbReference type="InterPro" id="IPR027268">
    <property type="entry name" value="Peptidase_M4/M1_CTD_sf"/>
</dbReference>
<protein>
    <recommendedName>
        <fullName evidence="1">Peptidase M61 catalytic domain-containing protein</fullName>
    </recommendedName>
</protein>
<evidence type="ECO:0000313" key="3">
    <source>
        <dbReference type="Proteomes" id="UP000235005"/>
    </source>
</evidence>
<comment type="caution">
    <text evidence="2">The sequence shown here is derived from an EMBL/GenBank/DDBJ whole genome shotgun (WGS) entry which is preliminary data.</text>
</comment>
<dbReference type="Proteomes" id="UP000235005">
    <property type="component" value="Unassembled WGS sequence"/>
</dbReference>
<dbReference type="InterPro" id="IPR007963">
    <property type="entry name" value="Peptidase_M61_catalytic"/>
</dbReference>
<dbReference type="Gene3D" id="1.10.390.10">
    <property type="entry name" value="Neutral Protease Domain 2"/>
    <property type="match status" value="1"/>
</dbReference>
<proteinExistence type="predicted"/>
<keyword evidence="3" id="KW-1185">Reference proteome</keyword>
<feature type="domain" description="Peptidase M61 catalytic" evidence="1">
    <location>
        <begin position="174"/>
        <end position="209"/>
    </location>
</feature>
<dbReference type="SUPFAM" id="SSF55486">
    <property type="entry name" value="Metalloproteases ('zincins'), catalytic domain"/>
    <property type="match status" value="1"/>
</dbReference>
<dbReference type="Pfam" id="PF05299">
    <property type="entry name" value="Peptidase_M61"/>
    <property type="match status" value="1"/>
</dbReference>
<dbReference type="AlphaFoldDB" id="A0A2N5X4H6"/>
<dbReference type="EMBL" id="PKUS01000007">
    <property type="protein sequence ID" value="PLW69397.1"/>
    <property type="molecule type" value="Genomic_DNA"/>
</dbReference>